<protein>
    <submittedName>
        <fullName evidence="1">Uncharacterized protein</fullName>
    </submittedName>
</protein>
<dbReference type="Proteomes" id="UP000261520">
    <property type="component" value="Unplaced"/>
</dbReference>
<organism evidence="1 2">
    <name type="scientific">Periophthalmus magnuspinnatus</name>
    <dbReference type="NCBI Taxonomy" id="409849"/>
    <lineage>
        <taxon>Eukaryota</taxon>
        <taxon>Metazoa</taxon>
        <taxon>Chordata</taxon>
        <taxon>Craniata</taxon>
        <taxon>Vertebrata</taxon>
        <taxon>Euteleostomi</taxon>
        <taxon>Actinopterygii</taxon>
        <taxon>Neopterygii</taxon>
        <taxon>Teleostei</taxon>
        <taxon>Neoteleostei</taxon>
        <taxon>Acanthomorphata</taxon>
        <taxon>Gobiaria</taxon>
        <taxon>Gobiiformes</taxon>
        <taxon>Gobioidei</taxon>
        <taxon>Gobiidae</taxon>
        <taxon>Oxudercinae</taxon>
        <taxon>Periophthalmus</taxon>
    </lineage>
</organism>
<dbReference type="AlphaFoldDB" id="A0A3B4B367"/>
<dbReference type="Ensembl" id="ENSPMGT00000024583.1">
    <property type="protein sequence ID" value="ENSPMGP00000023074.1"/>
    <property type="gene ID" value="ENSPMGG00000018679.1"/>
</dbReference>
<name>A0A3B4B367_9GOBI</name>
<reference evidence="1" key="1">
    <citation type="submission" date="2025-08" db="UniProtKB">
        <authorList>
            <consortium name="Ensembl"/>
        </authorList>
    </citation>
    <scope>IDENTIFICATION</scope>
</reference>
<reference evidence="1" key="2">
    <citation type="submission" date="2025-09" db="UniProtKB">
        <authorList>
            <consortium name="Ensembl"/>
        </authorList>
    </citation>
    <scope>IDENTIFICATION</scope>
</reference>
<proteinExistence type="predicted"/>
<keyword evidence="2" id="KW-1185">Reference proteome</keyword>
<evidence type="ECO:0000313" key="1">
    <source>
        <dbReference type="Ensembl" id="ENSPMGP00000023074.1"/>
    </source>
</evidence>
<accession>A0A3B4B367</accession>
<evidence type="ECO:0000313" key="2">
    <source>
        <dbReference type="Proteomes" id="UP000261520"/>
    </source>
</evidence>
<sequence>MSGTPGSSGTAKMKKDESFLGKLGGTLVRKKKSKEGKWILNVVPLCPWCCNHMILFENTLASRIYHIVQYDFYRFLKMWV</sequence>